<keyword evidence="3" id="KW-1185">Reference proteome</keyword>
<evidence type="ECO:0000313" key="2">
    <source>
        <dbReference type="EMBL" id="MFB9770120.1"/>
    </source>
</evidence>
<organism evidence="2 3">
    <name type="scientific">Lactiplantibacillus modestisalitolerans</name>
    <dbReference type="NCBI Taxonomy" id="1457219"/>
    <lineage>
        <taxon>Bacteria</taxon>
        <taxon>Bacillati</taxon>
        <taxon>Bacillota</taxon>
        <taxon>Bacilli</taxon>
        <taxon>Lactobacillales</taxon>
        <taxon>Lactobacillaceae</taxon>
        <taxon>Lactiplantibacillus</taxon>
    </lineage>
</organism>
<sequence length="47" mass="5489">MIVIPDAIAYPILSATITWLVTFGWIKRRELFGDDEEVSHDKKNRRS</sequence>
<name>A0ABV5WVE1_9LACO</name>
<keyword evidence="1" id="KW-0812">Transmembrane</keyword>
<keyword evidence="1" id="KW-1133">Transmembrane helix</keyword>
<gene>
    <name evidence="2" type="ORF">ACFFLI_09630</name>
</gene>
<dbReference type="EMBL" id="JBHLZY010000025">
    <property type="protein sequence ID" value="MFB9770120.1"/>
    <property type="molecule type" value="Genomic_DNA"/>
</dbReference>
<accession>A0ABV5WVE1</accession>
<dbReference type="Proteomes" id="UP001589691">
    <property type="component" value="Unassembled WGS sequence"/>
</dbReference>
<evidence type="ECO:0000313" key="3">
    <source>
        <dbReference type="Proteomes" id="UP001589691"/>
    </source>
</evidence>
<proteinExistence type="predicted"/>
<comment type="caution">
    <text evidence="2">The sequence shown here is derived from an EMBL/GenBank/DDBJ whole genome shotgun (WGS) entry which is preliminary data.</text>
</comment>
<keyword evidence="1" id="KW-0472">Membrane</keyword>
<reference evidence="2 3" key="1">
    <citation type="submission" date="2024-09" db="EMBL/GenBank/DDBJ databases">
        <authorList>
            <person name="Sun Q."/>
            <person name="Mori K."/>
        </authorList>
    </citation>
    <scope>NUCLEOTIDE SEQUENCE [LARGE SCALE GENOMIC DNA]</scope>
    <source>
        <strain evidence="2 3">TBRC 4576</strain>
    </source>
</reference>
<feature type="transmembrane region" description="Helical" evidence="1">
    <location>
        <begin position="7"/>
        <end position="26"/>
    </location>
</feature>
<dbReference type="RefSeq" id="WP_170177363.1">
    <property type="nucleotide sequence ID" value="NZ_BJEA01000004.1"/>
</dbReference>
<evidence type="ECO:0000256" key="1">
    <source>
        <dbReference type="SAM" id="Phobius"/>
    </source>
</evidence>
<protein>
    <submittedName>
        <fullName evidence="2">Uncharacterized protein</fullName>
    </submittedName>
</protein>